<name>M4BSG8_HYAAE</name>
<evidence type="ECO:0000313" key="2">
    <source>
        <dbReference type="Proteomes" id="UP000011713"/>
    </source>
</evidence>
<sequence>MKSSDDGGSFSEKDAGRCLAFCGRAYGPWKSDHRGAMIDVSGRFDFFKRQMRTLESSRQSRDSHGMIITPVVAFKLRLTL</sequence>
<accession>M4BSG8</accession>
<dbReference type="EnsemblProtists" id="HpaT809360">
    <property type="protein sequence ID" value="HpaP809360"/>
    <property type="gene ID" value="HpaG809360"/>
</dbReference>
<dbReference type="AlphaFoldDB" id="M4BSG8"/>
<reference evidence="2" key="1">
    <citation type="journal article" date="2010" name="Science">
        <title>Signatures of adaptation to obligate biotrophy in the Hyaloperonospora arabidopsidis genome.</title>
        <authorList>
            <person name="Baxter L."/>
            <person name="Tripathy S."/>
            <person name="Ishaque N."/>
            <person name="Boot N."/>
            <person name="Cabral A."/>
            <person name="Kemen E."/>
            <person name="Thines M."/>
            <person name="Ah-Fong A."/>
            <person name="Anderson R."/>
            <person name="Badejoko W."/>
            <person name="Bittner-Eddy P."/>
            <person name="Boore J.L."/>
            <person name="Chibucos M.C."/>
            <person name="Coates M."/>
            <person name="Dehal P."/>
            <person name="Delehaunty K."/>
            <person name="Dong S."/>
            <person name="Downton P."/>
            <person name="Dumas B."/>
            <person name="Fabro G."/>
            <person name="Fronick C."/>
            <person name="Fuerstenberg S.I."/>
            <person name="Fulton L."/>
            <person name="Gaulin E."/>
            <person name="Govers F."/>
            <person name="Hughes L."/>
            <person name="Humphray S."/>
            <person name="Jiang R.H."/>
            <person name="Judelson H."/>
            <person name="Kamoun S."/>
            <person name="Kyung K."/>
            <person name="Meijer H."/>
            <person name="Minx P."/>
            <person name="Morris P."/>
            <person name="Nelson J."/>
            <person name="Phuntumart V."/>
            <person name="Qutob D."/>
            <person name="Rehmany A."/>
            <person name="Rougon-Cardoso A."/>
            <person name="Ryden P."/>
            <person name="Torto-Alalibo T."/>
            <person name="Studholme D."/>
            <person name="Wang Y."/>
            <person name="Win J."/>
            <person name="Wood J."/>
            <person name="Clifton S.W."/>
            <person name="Rogers J."/>
            <person name="Van den Ackerveken G."/>
            <person name="Jones J.D."/>
            <person name="McDowell J.M."/>
            <person name="Beynon J."/>
            <person name="Tyler B.M."/>
        </authorList>
    </citation>
    <scope>NUCLEOTIDE SEQUENCE [LARGE SCALE GENOMIC DNA]</scope>
    <source>
        <strain evidence="2">Emoy2</strain>
    </source>
</reference>
<evidence type="ECO:0000313" key="1">
    <source>
        <dbReference type="EnsemblProtists" id="HpaP809360"/>
    </source>
</evidence>
<keyword evidence="2" id="KW-1185">Reference proteome</keyword>
<organism evidence="1 2">
    <name type="scientific">Hyaloperonospora arabidopsidis (strain Emoy2)</name>
    <name type="common">Downy mildew agent</name>
    <name type="synonym">Peronospora arabidopsidis</name>
    <dbReference type="NCBI Taxonomy" id="559515"/>
    <lineage>
        <taxon>Eukaryota</taxon>
        <taxon>Sar</taxon>
        <taxon>Stramenopiles</taxon>
        <taxon>Oomycota</taxon>
        <taxon>Peronosporomycetes</taxon>
        <taxon>Peronosporales</taxon>
        <taxon>Peronosporaceae</taxon>
        <taxon>Hyaloperonospora</taxon>
    </lineage>
</organism>
<proteinExistence type="predicted"/>
<dbReference type="HOGENOM" id="CLU_2594938_0_0_1"/>
<dbReference type="EMBL" id="JH598703">
    <property type="status" value="NOT_ANNOTATED_CDS"/>
    <property type="molecule type" value="Genomic_DNA"/>
</dbReference>
<dbReference type="InParanoid" id="M4BSG8"/>
<dbReference type="VEuPathDB" id="FungiDB:HpaG809360"/>
<dbReference type="Proteomes" id="UP000011713">
    <property type="component" value="Unassembled WGS sequence"/>
</dbReference>
<protein>
    <submittedName>
        <fullName evidence="1">Uncharacterized protein</fullName>
    </submittedName>
</protein>
<reference evidence="1" key="2">
    <citation type="submission" date="2015-06" db="UniProtKB">
        <authorList>
            <consortium name="EnsemblProtists"/>
        </authorList>
    </citation>
    <scope>IDENTIFICATION</scope>
    <source>
        <strain evidence="1">Emoy2</strain>
    </source>
</reference>